<dbReference type="InterPro" id="IPR006047">
    <property type="entry name" value="GH13_cat_dom"/>
</dbReference>
<name>A0ABY4S6G8_AQUTE</name>
<dbReference type="InterPro" id="IPR017853">
    <property type="entry name" value="GH"/>
</dbReference>
<dbReference type="PANTHER" id="PTHR10357:SF179">
    <property type="entry name" value="NEUTRAL AND BASIC AMINO ACID TRANSPORT PROTEIN RBAT"/>
    <property type="match status" value="1"/>
</dbReference>
<dbReference type="CDD" id="cd11330">
    <property type="entry name" value="AmyAc_OligoGlu"/>
    <property type="match status" value="1"/>
</dbReference>
<evidence type="ECO:0000313" key="4">
    <source>
        <dbReference type="Proteomes" id="UP001056201"/>
    </source>
</evidence>
<dbReference type="RefSeq" id="WP_250195072.1">
    <property type="nucleotide sequence ID" value="NZ_CP097635.1"/>
</dbReference>
<sequence>MSLTSSGPQRPWWRGGVIYQIYPRSFADHDGDGVGDLPGIIDRLSYIADLGVDAIWISPFFRSPMKDFGYDISDYRDVDPMFGTLADFDRLVERAHALGLKVVIDQVLSHTSDESAWFKESRANRHNAKADWYVWADPRPDGTPPNNWLSVFGGSAWQWDARRRQYYLHNFLISQPDLNFHCEAVQQQLLDDVRFWLQRGVDGFRFDACNFHFHDRQLRDNPPAEVRDTKSVQDSNPYGMQRHLYDKTQPENLRFLEQLRALLNEHGAASLGEVGCDNTLATMAAYTSGGNKLHMAYGFNLLTTDSSAGYIRSQVSELEQALTDGWPCWSVGNHDVMRVRSRWGGADAPAHYNKLAMAVLLSLRGSACWYQGDELGLPEADVAYERLRDPYGLAFWPEFKGRDGCRTPMPWVHSLPDAGFSRVPAHAPWLPVPQEHVDLAVDVNNDDPDSVLNFARRFLAWRKQQPALLDGDMRFLDAPEPVLAIERRAEGGGQRVLAVFNLGREPVTVSLPGAPAGQPLRGHGFGPTQTGERDGATFHLPAWGACFQNLLD</sequence>
<dbReference type="SUPFAM" id="SSF51011">
    <property type="entry name" value="Glycosyl hydrolase domain"/>
    <property type="match status" value="1"/>
</dbReference>
<dbReference type="Gene3D" id="2.60.40.1180">
    <property type="entry name" value="Golgi alpha-mannosidase II"/>
    <property type="match status" value="1"/>
</dbReference>
<evidence type="ECO:0000313" key="3">
    <source>
        <dbReference type="EMBL" id="URI06809.1"/>
    </source>
</evidence>
<dbReference type="Pfam" id="PF00128">
    <property type="entry name" value="Alpha-amylase"/>
    <property type="match status" value="1"/>
</dbReference>
<gene>
    <name evidence="3" type="ORF">MW290_12995</name>
</gene>
<accession>A0ABY4S6G8</accession>
<dbReference type="InterPro" id="IPR045857">
    <property type="entry name" value="O16G_dom_2"/>
</dbReference>
<reference evidence="3" key="1">
    <citation type="submission" date="2022-05" db="EMBL/GenBank/DDBJ databases">
        <title>An RpoN-dependent PEP-CTERM gene is involved in floc formation of an Aquincola tertiaricarbonis strain.</title>
        <authorList>
            <person name="Qiu D."/>
            <person name="Xia M."/>
        </authorList>
    </citation>
    <scope>NUCLEOTIDE SEQUENCE</scope>
    <source>
        <strain evidence="3">RN12</strain>
    </source>
</reference>
<comment type="similarity">
    <text evidence="1">Belongs to the glycosyl hydrolase 13 family.</text>
</comment>
<dbReference type="Gene3D" id="3.90.400.10">
    <property type="entry name" value="Oligo-1,6-glucosidase, Domain 2"/>
    <property type="match status" value="1"/>
</dbReference>
<evidence type="ECO:0000259" key="2">
    <source>
        <dbReference type="SMART" id="SM00642"/>
    </source>
</evidence>
<protein>
    <submittedName>
        <fullName evidence="3">Alpha-glucosidase family protein</fullName>
    </submittedName>
</protein>
<keyword evidence="4" id="KW-1185">Reference proteome</keyword>
<dbReference type="InterPro" id="IPR013780">
    <property type="entry name" value="Glyco_hydro_b"/>
</dbReference>
<dbReference type="Proteomes" id="UP001056201">
    <property type="component" value="Chromosome 1"/>
</dbReference>
<dbReference type="PANTHER" id="PTHR10357">
    <property type="entry name" value="ALPHA-AMYLASE FAMILY MEMBER"/>
    <property type="match status" value="1"/>
</dbReference>
<feature type="domain" description="Glycosyl hydrolase family 13 catalytic" evidence="2">
    <location>
        <begin position="20"/>
        <end position="406"/>
    </location>
</feature>
<dbReference type="EMBL" id="CP097635">
    <property type="protein sequence ID" value="URI06809.1"/>
    <property type="molecule type" value="Genomic_DNA"/>
</dbReference>
<organism evidence="3 4">
    <name type="scientific">Aquincola tertiaricarbonis</name>
    <dbReference type="NCBI Taxonomy" id="391953"/>
    <lineage>
        <taxon>Bacteria</taxon>
        <taxon>Pseudomonadati</taxon>
        <taxon>Pseudomonadota</taxon>
        <taxon>Betaproteobacteria</taxon>
        <taxon>Burkholderiales</taxon>
        <taxon>Sphaerotilaceae</taxon>
        <taxon>Aquincola</taxon>
    </lineage>
</organism>
<dbReference type="SMART" id="SM00642">
    <property type="entry name" value="Aamy"/>
    <property type="match status" value="1"/>
</dbReference>
<dbReference type="SUPFAM" id="SSF51445">
    <property type="entry name" value="(Trans)glycosidases"/>
    <property type="match status" value="1"/>
</dbReference>
<evidence type="ECO:0000256" key="1">
    <source>
        <dbReference type="ARBA" id="ARBA00008061"/>
    </source>
</evidence>
<dbReference type="Gene3D" id="3.20.20.80">
    <property type="entry name" value="Glycosidases"/>
    <property type="match status" value="2"/>
</dbReference>
<proteinExistence type="inferred from homology"/>